<accession>A0ABQ4ZWN8</accession>
<evidence type="ECO:0000313" key="1">
    <source>
        <dbReference type="EMBL" id="GJS93696.1"/>
    </source>
</evidence>
<dbReference type="EMBL" id="BQNB010011676">
    <property type="protein sequence ID" value="GJS93696.1"/>
    <property type="molecule type" value="Genomic_DNA"/>
</dbReference>
<keyword evidence="2" id="KW-1185">Reference proteome</keyword>
<reference evidence="1" key="1">
    <citation type="journal article" date="2022" name="Int. J. Mol. Sci.">
        <title>Draft Genome of Tanacetum Coccineum: Genomic Comparison of Closely Related Tanacetum-Family Plants.</title>
        <authorList>
            <person name="Yamashiro T."/>
            <person name="Shiraishi A."/>
            <person name="Nakayama K."/>
            <person name="Satake H."/>
        </authorList>
    </citation>
    <scope>NUCLEOTIDE SEQUENCE</scope>
</reference>
<comment type="caution">
    <text evidence="1">The sequence shown here is derived from an EMBL/GenBank/DDBJ whole genome shotgun (WGS) entry which is preliminary data.</text>
</comment>
<proteinExistence type="predicted"/>
<evidence type="ECO:0000313" key="2">
    <source>
        <dbReference type="Proteomes" id="UP001151760"/>
    </source>
</evidence>
<sequence>MDARELLDHLQKVFKRLRWTLNEEDNVIDIGLEVLIGIQNYLYLYDVRPSENDLIEHTCKAILATFSMIVWTWRHFYWIYWKTRVVVILPQRMLLWTMWVTPLLGTIYGPSDQHALMKTLCIHRASFGSEQNTTLNTQCARSLGSSSLCQTDFRRPQNVVRFLERETTSLEIPVTFIFFEYWLIYVSRYVFDYFASGHSATTNTGVIGGDLQLAFNLLQLNLFRITPHFFLLMTSINQSSLRKEVLNLKHYNAMAGGMKKGMDSKLKWIWHSLPLFCGRTKACQDERCGQQKEWKKKERKGVE</sequence>
<gene>
    <name evidence="1" type="ORF">Tco_0800664</name>
</gene>
<protein>
    <submittedName>
        <fullName evidence="1">Uncharacterized protein</fullName>
    </submittedName>
</protein>
<reference evidence="1" key="2">
    <citation type="submission" date="2022-01" db="EMBL/GenBank/DDBJ databases">
        <authorList>
            <person name="Yamashiro T."/>
            <person name="Shiraishi A."/>
            <person name="Satake H."/>
            <person name="Nakayama K."/>
        </authorList>
    </citation>
    <scope>NUCLEOTIDE SEQUENCE</scope>
</reference>
<dbReference type="Proteomes" id="UP001151760">
    <property type="component" value="Unassembled WGS sequence"/>
</dbReference>
<name>A0ABQ4ZWN8_9ASTR</name>
<organism evidence="1 2">
    <name type="scientific">Tanacetum coccineum</name>
    <dbReference type="NCBI Taxonomy" id="301880"/>
    <lineage>
        <taxon>Eukaryota</taxon>
        <taxon>Viridiplantae</taxon>
        <taxon>Streptophyta</taxon>
        <taxon>Embryophyta</taxon>
        <taxon>Tracheophyta</taxon>
        <taxon>Spermatophyta</taxon>
        <taxon>Magnoliopsida</taxon>
        <taxon>eudicotyledons</taxon>
        <taxon>Gunneridae</taxon>
        <taxon>Pentapetalae</taxon>
        <taxon>asterids</taxon>
        <taxon>campanulids</taxon>
        <taxon>Asterales</taxon>
        <taxon>Asteraceae</taxon>
        <taxon>Asteroideae</taxon>
        <taxon>Anthemideae</taxon>
        <taxon>Anthemidinae</taxon>
        <taxon>Tanacetum</taxon>
    </lineage>
</organism>